<accession>A0ABR2BY96</accession>
<dbReference type="EMBL" id="JBBPBM010000075">
    <property type="protein sequence ID" value="KAK8512102.1"/>
    <property type="molecule type" value="Genomic_DNA"/>
</dbReference>
<dbReference type="Gene3D" id="3.30.420.10">
    <property type="entry name" value="Ribonuclease H-like superfamily/Ribonuclease H"/>
    <property type="match status" value="1"/>
</dbReference>
<feature type="domain" description="RNase H type-1" evidence="1">
    <location>
        <begin position="18"/>
        <end position="138"/>
    </location>
</feature>
<dbReference type="PANTHER" id="PTHR47074:SF11">
    <property type="entry name" value="REVERSE TRANSCRIPTASE-LIKE PROTEIN"/>
    <property type="match status" value="1"/>
</dbReference>
<organism evidence="2 3">
    <name type="scientific">Hibiscus sabdariffa</name>
    <name type="common">roselle</name>
    <dbReference type="NCBI Taxonomy" id="183260"/>
    <lineage>
        <taxon>Eukaryota</taxon>
        <taxon>Viridiplantae</taxon>
        <taxon>Streptophyta</taxon>
        <taxon>Embryophyta</taxon>
        <taxon>Tracheophyta</taxon>
        <taxon>Spermatophyta</taxon>
        <taxon>Magnoliopsida</taxon>
        <taxon>eudicotyledons</taxon>
        <taxon>Gunneridae</taxon>
        <taxon>Pentapetalae</taxon>
        <taxon>rosids</taxon>
        <taxon>malvids</taxon>
        <taxon>Malvales</taxon>
        <taxon>Malvaceae</taxon>
        <taxon>Malvoideae</taxon>
        <taxon>Hibiscus</taxon>
    </lineage>
</organism>
<dbReference type="InterPro" id="IPR012337">
    <property type="entry name" value="RNaseH-like_sf"/>
</dbReference>
<sequence>MFENIENMPPQIGIIKINTDGAFHASTNTTGIGVIAHGNNCQVLGGLAQHSIQGLDALHVEFLVVLADIHLARDKGWHRVVFETDSAIVINKFNRSRPNLSMLGPLIAHGKLLLDVFDEYRFSFYPRSNNLVAHTLASCARNSMFTFTFESVCPILFNQL</sequence>
<keyword evidence="3" id="KW-1185">Reference proteome</keyword>
<name>A0ABR2BY96_9ROSI</name>
<reference evidence="2 3" key="1">
    <citation type="journal article" date="2024" name="G3 (Bethesda)">
        <title>Genome assembly of Hibiscus sabdariffa L. provides insights into metabolisms of medicinal natural products.</title>
        <authorList>
            <person name="Kim T."/>
        </authorList>
    </citation>
    <scope>NUCLEOTIDE SEQUENCE [LARGE SCALE GENOMIC DNA]</scope>
    <source>
        <strain evidence="2">TK-2024</strain>
        <tissue evidence="2">Old leaves</tissue>
    </source>
</reference>
<dbReference type="InterPro" id="IPR002156">
    <property type="entry name" value="RNaseH_domain"/>
</dbReference>
<evidence type="ECO:0000313" key="3">
    <source>
        <dbReference type="Proteomes" id="UP001472677"/>
    </source>
</evidence>
<gene>
    <name evidence="2" type="ORF">V6N12_018583</name>
</gene>
<evidence type="ECO:0000259" key="1">
    <source>
        <dbReference type="Pfam" id="PF13456"/>
    </source>
</evidence>
<dbReference type="Pfam" id="PF13456">
    <property type="entry name" value="RVT_3"/>
    <property type="match status" value="1"/>
</dbReference>
<dbReference type="InterPro" id="IPR044730">
    <property type="entry name" value="RNase_H-like_dom_plant"/>
</dbReference>
<comment type="caution">
    <text evidence="2">The sequence shown here is derived from an EMBL/GenBank/DDBJ whole genome shotgun (WGS) entry which is preliminary data.</text>
</comment>
<evidence type="ECO:0000313" key="2">
    <source>
        <dbReference type="EMBL" id="KAK8512102.1"/>
    </source>
</evidence>
<dbReference type="InterPro" id="IPR036397">
    <property type="entry name" value="RNaseH_sf"/>
</dbReference>
<dbReference type="Proteomes" id="UP001472677">
    <property type="component" value="Unassembled WGS sequence"/>
</dbReference>
<dbReference type="SUPFAM" id="SSF53098">
    <property type="entry name" value="Ribonuclease H-like"/>
    <property type="match status" value="1"/>
</dbReference>
<protein>
    <recommendedName>
        <fullName evidence="1">RNase H type-1 domain-containing protein</fullName>
    </recommendedName>
</protein>
<dbReference type="CDD" id="cd06222">
    <property type="entry name" value="RNase_H_like"/>
    <property type="match status" value="1"/>
</dbReference>
<proteinExistence type="predicted"/>
<dbReference type="InterPro" id="IPR052929">
    <property type="entry name" value="RNase_H-like_EbsB-rel"/>
</dbReference>
<dbReference type="PANTHER" id="PTHR47074">
    <property type="entry name" value="BNAC02G40300D PROTEIN"/>
    <property type="match status" value="1"/>
</dbReference>